<protein>
    <recommendedName>
        <fullName evidence="3">HmuY protein</fullName>
    </recommendedName>
</protein>
<dbReference type="InterPro" id="IPR025921">
    <property type="entry name" value="HmuY"/>
</dbReference>
<keyword evidence="2" id="KW-1185">Reference proteome</keyword>
<dbReference type="AlphaFoldDB" id="A0A1G6ZFZ4"/>
<reference evidence="1 2" key="1">
    <citation type="submission" date="2016-10" db="EMBL/GenBank/DDBJ databases">
        <authorList>
            <person name="de Groot N.N."/>
        </authorList>
    </citation>
    <scope>NUCLEOTIDE SEQUENCE [LARGE SCALE GENOMIC DNA]</scope>
    <source>
        <strain evidence="1 2">DSM 24015</strain>
    </source>
</reference>
<evidence type="ECO:0008006" key="3">
    <source>
        <dbReference type="Google" id="ProtNLM"/>
    </source>
</evidence>
<organism evidence="1 2">
    <name type="scientific">Riemerella columbipharyngis</name>
    <dbReference type="NCBI Taxonomy" id="1071918"/>
    <lineage>
        <taxon>Bacteria</taxon>
        <taxon>Pseudomonadati</taxon>
        <taxon>Bacteroidota</taxon>
        <taxon>Flavobacteriia</taxon>
        <taxon>Flavobacteriales</taxon>
        <taxon>Weeksellaceae</taxon>
        <taxon>Riemerella</taxon>
    </lineage>
</organism>
<proteinExistence type="predicted"/>
<dbReference type="EMBL" id="FNAS01000002">
    <property type="protein sequence ID" value="SDE01558.1"/>
    <property type="molecule type" value="Genomic_DNA"/>
</dbReference>
<accession>A0A1G6ZFZ4</accession>
<dbReference type="STRING" id="1071918.SAMN05421544_10274"/>
<evidence type="ECO:0000313" key="2">
    <source>
        <dbReference type="Proteomes" id="UP000198517"/>
    </source>
</evidence>
<name>A0A1G6ZFZ4_9FLAO</name>
<evidence type="ECO:0000313" key="1">
    <source>
        <dbReference type="EMBL" id="SDE01558.1"/>
    </source>
</evidence>
<sequence>MIMKKYILGLSLLTLAMNSCSREEDDVITEEQLSESVRVETVRNLKAAPGYAGPGSQFNPNRYKLYSLAKHDTIPLTEIDTDKWDIGFQGTKIIINGGNIRTGNGGAALLDKPYETVNSLVSIALLRKDNSEQKLAIPSDVTDGKSWCQYDKNTHNVFALPKTIVLRTGDGKHFAKIKITSYYKDNEIPTYDKTLLSSGYYNFEYAYQEIPDIKVFSR</sequence>
<dbReference type="CDD" id="cd12105">
    <property type="entry name" value="HmuY"/>
    <property type="match status" value="1"/>
</dbReference>
<dbReference type="Proteomes" id="UP000198517">
    <property type="component" value="Unassembled WGS sequence"/>
</dbReference>
<gene>
    <name evidence="1" type="ORF">SAMN05421544_10274</name>
</gene>